<feature type="transmembrane region" description="Helical" evidence="1">
    <location>
        <begin position="490"/>
        <end position="515"/>
    </location>
</feature>
<dbReference type="SUPFAM" id="SSF53448">
    <property type="entry name" value="Nucleotide-diphospho-sugar transferases"/>
    <property type="match status" value="1"/>
</dbReference>
<feature type="transmembrane region" description="Helical" evidence="1">
    <location>
        <begin position="97"/>
        <end position="120"/>
    </location>
</feature>
<evidence type="ECO:0000259" key="2">
    <source>
        <dbReference type="Pfam" id="PF13632"/>
    </source>
</evidence>
<dbReference type="AlphaFoldDB" id="A0A813H9I9"/>
<keyword evidence="1" id="KW-1133">Transmembrane helix</keyword>
<organism evidence="3 4">
    <name type="scientific">Polarella glacialis</name>
    <name type="common">Dinoflagellate</name>
    <dbReference type="NCBI Taxonomy" id="89957"/>
    <lineage>
        <taxon>Eukaryota</taxon>
        <taxon>Sar</taxon>
        <taxon>Alveolata</taxon>
        <taxon>Dinophyceae</taxon>
        <taxon>Suessiales</taxon>
        <taxon>Suessiaceae</taxon>
        <taxon>Polarella</taxon>
    </lineage>
</organism>
<dbReference type="PANTHER" id="PTHR36851:SF1">
    <property type="entry name" value="GLYCO_TRANS_2-LIKE DOMAIN-CONTAINING PROTEIN"/>
    <property type="match status" value="1"/>
</dbReference>
<feature type="transmembrane region" description="Helical" evidence="1">
    <location>
        <begin position="527"/>
        <end position="550"/>
    </location>
</feature>
<dbReference type="Pfam" id="PF13632">
    <property type="entry name" value="Glyco_trans_2_3"/>
    <property type="match status" value="1"/>
</dbReference>
<feature type="non-terminal residue" evidence="3">
    <location>
        <position position="583"/>
    </location>
</feature>
<comment type="caution">
    <text evidence="3">The sequence shown here is derived from an EMBL/GenBank/DDBJ whole genome shotgun (WGS) entry which is preliminary data.</text>
</comment>
<name>A0A813H9I9_POLGL</name>
<proteinExistence type="predicted"/>
<dbReference type="OrthoDB" id="5819478at2759"/>
<reference evidence="3" key="1">
    <citation type="submission" date="2021-02" db="EMBL/GenBank/DDBJ databases">
        <authorList>
            <person name="Dougan E. K."/>
            <person name="Rhodes N."/>
            <person name="Thang M."/>
            <person name="Chan C."/>
        </authorList>
    </citation>
    <scope>NUCLEOTIDE SEQUENCE</scope>
</reference>
<dbReference type="InterPro" id="IPR001173">
    <property type="entry name" value="Glyco_trans_2-like"/>
</dbReference>
<dbReference type="Proteomes" id="UP000654075">
    <property type="component" value="Unassembled WGS sequence"/>
</dbReference>
<dbReference type="EMBL" id="CAJNNV010030962">
    <property type="protein sequence ID" value="CAE8634308.1"/>
    <property type="molecule type" value="Genomic_DNA"/>
</dbReference>
<evidence type="ECO:0000313" key="3">
    <source>
        <dbReference type="EMBL" id="CAE8634308.1"/>
    </source>
</evidence>
<accession>A0A813H9I9</accession>
<sequence>MHFAYTPLDKRSGNLAAALTGNFAAAAAPGNPAAAVAVAAAGTETPENLAAAKVIAQHGDVLEIMSEFGCLQPPSMAEAVPLRVHDMSVPYTGSWRFTPICATAGFVLLLLGLCLAGYVLVVTAVIAAYSLAASVVFAKGAWFAWVGVRQMSRCKNADFHSLYKAQQLLEQMPAVKDDPWQEVVHFVILPNYNEDVEVLHMAIASIAQSKIAAEQVVIVLGMEMRELQAQGKADKLEQMFQGRFKHFLVAWHPEGLPGEVPGKSANTCWASRQVLREFMPKHGIKPENSIFTVADADSEFHPEYFAALTYYWLHAGTTPDNQTPLRYTTIWQPPIMHLKNYLSQPAMLRLSSMWTCLYTFSSWADSGNGGIALPYSTYSVSATLVEAVDGWDPDWISEDWHMGLKCFLATAGRLKVSPIFLPIMNYAVQGETYKQTLDARWTQAKRHALGFGEVAYYQDHLARILCCLEGDDRCTKARFLRKGAFMFRQIMLVHTLMGTIPFTTMLNLWLFVIQVRHWQLDFTVNHVTFLVFCGSQALQVLTLQCCYVSWVQVYSAMKDRIEGANDKTLSLRWRSDAVHTTMM</sequence>
<dbReference type="PANTHER" id="PTHR36851">
    <property type="entry name" value="UNNAMED PRODUCT"/>
    <property type="match status" value="1"/>
</dbReference>
<gene>
    <name evidence="3" type="ORF">PGLA1383_LOCUS49954</name>
</gene>
<protein>
    <recommendedName>
        <fullName evidence="2">Glycosyltransferase 2-like domain-containing protein</fullName>
    </recommendedName>
</protein>
<keyword evidence="1" id="KW-0812">Transmembrane</keyword>
<feature type="domain" description="Glycosyltransferase 2-like" evidence="2">
    <location>
        <begin position="291"/>
        <end position="504"/>
    </location>
</feature>
<keyword evidence="1" id="KW-0472">Membrane</keyword>
<dbReference type="InterPro" id="IPR029044">
    <property type="entry name" value="Nucleotide-diphossugar_trans"/>
</dbReference>
<keyword evidence="4" id="KW-1185">Reference proteome</keyword>
<evidence type="ECO:0000313" key="4">
    <source>
        <dbReference type="Proteomes" id="UP000654075"/>
    </source>
</evidence>
<evidence type="ECO:0000256" key="1">
    <source>
        <dbReference type="SAM" id="Phobius"/>
    </source>
</evidence>
<dbReference type="Gene3D" id="3.90.550.10">
    <property type="entry name" value="Spore Coat Polysaccharide Biosynthesis Protein SpsA, Chain A"/>
    <property type="match status" value="1"/>
</dbReference>
<feature type="transmembrane region" description="Helical" evidence="1">
    <location>
        <begin position="126"/>
        <end position="148"/>
    </location>
</feature>